<protein>
    <recommendedName>
        <fullName evidence="4">RanBD1 domain-containing protein</fullName>
    </recommendedName>
</protein>
<evidence type="ECO:0000313" key="6">
    <source>
        <dbReference type="Proteomes" id="UP001328107"/>
    </source>
</evidence>
<organism evidence="5 6">
    <name type="scientific">Pristionchus mayeri</name>
    <dbReference type="NCBI Taxonomy" id="1317129"/>
    <lineage>
        <taxon>Eukaryota</taxon>
        <taxon>Metazoa</taxon>
        <taxon>Ecdysozoa</taxon>
        <taxon>Nematoda</taxon>
        <taxon>Chromadorea</taxon>
        <taxon>Rhabditida</taxon>
        <taxon>Rhabditina</taxon>
        <taxon>Diplogasteromorpha</taxon>
        <taxon>Diplogasteroidea</taxon>
        <taxon>Neodiplogasteridae</taxon>
        <taxon>Pristionchus</taxon>
    </lineage>
</organism>
<feature type="compositionally biased region" description="Basic and acidic residues" evidence="3">
    <location>
        <begin position="314"/>
        <end position="330"/>
    </location>
</feature>
<evidence type="ECO:0000259" key="4">
    <source>
        <dbReference type="PROSITE" id="PS50196"/>
    </source>
</evidence>
<proteinExistence type="predicted"/>
<keyword evidence="6" id="KW-1185">Reference proteome</keyword>
<feature type="domain" description="RanBD1" evidence="4">
    <location>
        <begin position="155"/>
        <end position="252"/>
    </location>
</feature>
<feature type="region of interest" description="Disordered" evidence="3">
    <location>
        <begin position="63"/>
        <end position="86"/>
    </location>
</feature>
<feature type="non-terminal residue" evidence="5">
    <location>
        <position position="1"/>
    </location>
</feature>
<dbReference type="SUPFAM" id="SSF50729">
    <property type="entry name" value="PH domain-like"/>
    <property type="match status" value="1"/>
</dbReference>
<feature type="compositionally biased region" description="Basic and acidic residues" evidence="3">
    <location>
        <begin position="297"/>
        <end position="307"/>
    </location>
</feature>
<evidence type="ECO:0000256" key="1">
    <source>
        <dbReference type="ARBA" id="ARBA00004123"/>
    </source>
</evidence>
<name>A0AAN4Z8C5_9BILA</name>
<dbReference type="InterPro" id="IPR011993">
    <property type="entry name" value="PH-like_dom_sf"/>
</dbReference>
<dbReference type="Pfam" id="PF00638">
    <property type="entry name" value="Ran_BP1"/>
    <property type="match status" value="1"/>
</dbReference>
<feature type="compositionally biased region" description="Acidic residues" evidence="3">
    <location>
        <begin position="349"/>
        <end position="366"/>
    </location>
</feature>
<dbReference type="PROSITE" id="PS50196">
    <property type="entry name" value="RANBD1"/>
    <property type="match status" value="1"/>
</dbReference>
<dbReference type="InterPro" id="IPR000156">
    <property type="entry name" value="Ran_bind_dom"/>
</dbReference>
<accession>A0AAN4Z8C5</accession>
<comment type="caution">
    <text evidence="5">The sequence shown here is derived from an EMBL/GenBank/DDBJ whole genome shotgun (WGS) entry which is preliminary data.</text>
</comment>
<dbReference type="Gene3D" id="2.30.29.30">
    <property type="entry name" value="Pleckstrin-homology domain (PH domain)/Phosphotyrosine-binding domain (PTB)"/>
    <property type="match status" value="1"/>
</dbReference>
<dbReference type="Proteomes" id="UP001328107">
    <property type="component" value="Unassembled WGS sequence"/>
</dbReference>
<feature type="region of interest" description="Disordered" evidence="3">
    <location>
        <begin position="297"/>
        <end position="373"/>
    </location>
</feature>
<dbReference type="SMART" id="SM00160">
    <property type="entry name" value="RanBD"/>
    <property type="match status" value="1"/>
</dbReference>
<dbReference type="PANTHER" id="PTHR23138">
    <property type="entry name" value="RAN BINDING PROTEIN"/>
    <property type="match status" value="1"/>
</dbReference>
<evidence type="ECO:0000256" key="3">
    <source>
        <dbReference type="SAM" id="MobiDB-lite"/>
    </source>
</evidence>
<feature type="compositionally biased region" description="Acidic residues" evidence="3">
    <location>
        <begin position="331"/>
        <end position="340"/>
    </location>
</feature>
<gene>
    <name evidence="5" type="ORF">PMAYCL1PPCAC_05439</name>
</gene>
<reference evidence="6" key="1">
    <citation type="submission" date="2022-10" db="EMBL/GenBank/DDBJ databases">
        <title>Genome assembly of Pristionchus species.</title>
        <authorList>
            <person name="Yoshida K."/>
            <person name="Sommer R.J."/>
        </authorList>
    </citation>
    <scope>NUCLEOTIDE SEQUENCE [LARGE SCALE GENOMIC DNA]</scope>
    <source>
        <strain evidence="6">RS5460</strain>
    </source>
</reference>
<feature type="compositionally biased region" description="Polar residues" evidence="3">
    <location>
        <begin position="63"/>
        <end position="79"/>
    </location>
</feature>
<dbReference type="EMBL" id="BTRK01000002">
    <property type="protein sequence ID" value="GMR35244.1"/>
    <property type="molecule type" value="Genomic_DNA"/>
</dbReference>
<dbReference type="PANTHER" id="PTHR23138:SF142">
    <property type="entry name" value="RAN-BINDING PROTEIN 3B-RELATED"/>
    <property type="match status" value="1"/>
</dbReference>
<dbReference type="InterPro" id="IPR045255">
    <property type="entry name" value="RanBP1-like"/>
</dbReference>
<sequence>CYFLLRTSVMASQPRKYNFGATKTGLSAIASKMWDQGKQDFVNQGTKPIVLEKKELSDTLNRIQQGQGQNSTGQPSAAPTGQPAPVFGQNLTERVLQPTHATSSADAGKTAENLFKSAAAAEKKTTLGDNDGTNGSTATTAERLRADAEQYSKDHEKSNVASTSLIDVKTGEENDSIVHKFSCKIHSFDASKKQWVEKGLSSLKISKIGAVDEDGWTSDVSSENFRIVARTVGTMKLIINSPVFADMVVEKMDERRVKITAVSGEGGVPQIFLLTSNLAKTDSVGEIMFTALKETRERVKRAEERGQNRKRKMERSEWTENVPEPKKAIEEKEEEEEEKKEDEKKEASNCEEAEEKEEEEKDEEEKSEEKVEE</sequence>
<dbReference type="GO" id="GO:0006611">
    <property type="term" value="P:protein export from nucleus"/>
    <property type="evidence" value="ECO:0007669"/>
    <property type="project" value="TreeGrafter"/>
</dbReference>
<evidence type="ECO:0000256" key="2">
    <source>
        <dbReference type="ARBA" id="ARBA00023242"/>
    </source>
</evidence>
<comment type="subcellular location">
    <subcellularLocation>
        <location evidence="1">Nucleus</location>
    </subcellularLocation>
</comment>
<dbReference type="GO" id="GO:0005634">
    <property type="term" value="C:nucleus"/>
    <property type="evidence" value="ECO:0007669"/>
    <property type="project" value="UniProtKB-SubCell"/>
</dbReference>
<dbReference type="AlphaFoldDB" id="A0AAN4Z8C5"/>
<keyword evidence="2" id="KW-0539">Nucleus</keyword>
<evidence type="ECO:0000313" key="5">
    <source>
        <dbReference type="EMBL" id="GMR35244.1"/>
    </source>
</evidence>